<proteinExistence type="predicted"/>
<dbReference type="InterPro" id="IPR052032">
    <property type="entry name" value="ATP-dep_AA_Ligase"/>
</dbReference>
<evidence type="ECO:0000313" key="5">
    <source>
        <dbReference type="Proteomes" id="UP001180531"/>
    </source>
</evidence>
<keyword evidence="1" id="KW-0436">Ligase</keyword>
<protein>
    <submittedName>
        <fullName evidence="4">Uncharacterized protein</fullName>
    </submittedName>
</protein>
<keyword evidence="2" id="KW-0547">Nucleotide-binding</keyword>
<evidence type="ECO:0000256" key="2">
    <source>
        <dbReference type="ARBA" id="ARBA00022741"/>
    </source>
</evidence>
<evidence type="ECO:0000256" key="3">
    <source>
        <dbReference type="ARBA" id="ARBA00022840"/>
    </source>
</evidence>
<evidence type="ECO:0000313" key="4">
    <source>
        <dbReference type="EMBL" id="MDT0453849.1"/>
    </source>
</evidence>
<organism evidence="4 5">
    <name type="scientific">Streptomyces hesseae</name>
    <dbReference type="NCBI Taxonomy" id="3075519"/>
    <lineage>
        <taxon>Bacteria</taxon>
        <taxon>Bacillati</taxon>
        <taxon>Actinomycetota</taxon>
        <taxon>Actinomycetes</taxon>
        <taxon>Kitasatosporales</taxon>
        <taxon>Streptomycetaceae</taxon>
        <taxon>Streptomyces</taxon>
    </lineage>
</organism>
<sequence>MSRNPVVAVVDAYGTARHLGPLLRERGYALLLVRGPEAPPHEPDDGDPAAELVCSERPEELLGAVAAHRPVAVLTGAPSGAGLADLLSEGLGLAGNGTGLSAARDAGPLPGEGPVEGTFHVNTVSLDGRHHICDIWWAPRPPGADLWDPAGDVELLPRRGERQDRLADAAFAALDVLRLRTGPAHCVFRSTPDGPRLMGVRPGIAGRLPLLARQALGAGQLEWTVDAYVGPEWFRMRAGRDYGAY</sequence>
<dbReference type="Proteomes" id="UP001180531">
    <property type="component" value="Unassembled WGS sequence"/>
</dbReference>
<accession>A0ABU2SXX4</accession>
<evidence type="ECO:0000256" key="1">
    <source>
        <dbReference type="ARBA" id="ARBA00022598"/>
    </source>
</evidence>
<dbReference type="EMBL" id="JAVRFI010000038">
    <property type="protein sequence ID" value="MDT0453849.1"/>
    <property type="molecule type" value="Genomic_DNA"/>
</dbReference>
<name>A0ABU2SXX4_9ACTN</name>
<dbReference type="Gene3D" id="3.30.470.20">
    <property type="entry name" value="ATP-grasp fold, B domain"/>
    <property type="match status" value="1"/>
</dbReference>
<gene>
    <name evidence="4" type="ORF">RM609_32950</name>
</gene>
<dbReference type="PANTHER" id="PTHR43585">
    <property type="entry name" value="FUMIPYRROLE BIOSYNTHESIS PROTEIN C"/>
    <property type="match status" value="1"/>
</dbReference>
<keyword evidence="3" id="KW-0067">ATP-binding</keyword>
<keyword evidence="5" id="KW-1185">Reference proteome</keyword>
<dbReference type="RefSeq" id="WP_311616107.1">
    <property type="nucleotide sequence ID" value="NZ_JAVRFI010000038.1"/>
</dbReference>
<reference evidence="4" key="1">
    <citation type="submission" date="2024-05" db="EMBL/GenBank/DDBJ databases">
        <title>30 novel species of actinomycetes from the DSMZ collection.</title>
        <authorList>
            <person name="Nouioui I."/>
        </authorList>
    </citation>
    <scope>NUCLEOTIDE SEQUENCE</scope>
    <source>
        <strain evidence="4">DSM 40473</strain>
    </source>
</reference>
<dbReference type="PANTHER" id="PTHR43585:SF2">
    <property type="entry name" value="ATP-GRASP ENZYME FSQD"/>
    <property type="match status" value="1"/>
</dbReference>
<comment type="caution">
    <text evidence="4">The sequence shown here is derived from an EMBL/GenBank/DDBJ whole genome shotgun (WGS) entry which is preliminary data.</text>
</comment>